<evidence type="ECO:0000256" key="1">
    <source>
        <dbReference type="SAM" id="MobiDB-lite"/>
    </source>
</evidence>
<reference evidence="2" key="1">
    <citation type="submission" date="2019-12" db="EMBL/GenBank/DDBJ databases">
        <title>Genome sequencing and annotation of Brassica cretica.</title>
        <authorList>
            <person name="Studholme D.J."/>
            <person name="Sarris P.F."/>
        </authorList>
    </citation>
    <scope>NUCLEOTIDE SEQUENCE</scope>
    <source>
        <strain evidence="2">PFS-102/07</strain>
        <tissue evidence="2">Leaf</tissue>
    </source>
</reference>
<organism evidence="2">
    <name type="scientific">Brassica cretica</name>
    <name type="common">Mustard</name>
    <dbReference type="NCBI Taxonomy" id="69181"/>
    <lineage>
        <taxon>Eukaryota</taxon>
        <taxon>Viridiplantae</taxon>
        <taxon>Streptophyta</taxon>
        <taxon>Embryophyta</taxon>
        <taxon>Tracheophyta</taxon>
        <taxon>Spermatophyta</taxon>
        <taxon>Magnoliopsida</taxon>
        <taxon>eudicotyledons</taxon>
        <taxon>Gunneridae</taxon>
        <taxon>Pentapetalae</taxon>
        <taxon>rosids</taxon>
        <taxon>malvids</taxon>
        <taxon>Brassicales</taxon>
        <taxon>Brassicaceae</taxon>
        <taxon>Brassiceae</taxon>
        <taxon>Brassica</taxon>
    </lineage>
</organism>
<dbReference type="AlphaFoldDB" id="A0A8S9K152"/>
<evidence type="ECO:0000313" key="2">
    <source>
        <dbReference type="EMBL" id="KAF2587126.1"/>
    </source>
</evidence>
<comment type="caution">
    <text evidence="2">The sequence shown here is derived from an EMBL/GenBank/DDBJ whole genome shotgun (WGS) entry which is preliminary data.</text>
</comment>
<feature type="compositionally biased region" description="Basic residues" evidence="1">
    <location>
        <begin position="1"/>
        <end position="12"/>
    </location>
</feature>
<accession>A0A8S9K152</accession>
<gene>
    <name evidence="2" type="ORF">F2Q70_00036926</name>
</gene>
<feature type="region of interest" description="Disordered" evidence="1">
    <location>
        <begin position="59"/>
        <end position="92"/>
    </location>
</feature>
<protein>
    <submittedName>
        <fullName evidence="2">Uncharacterized protein</fullName>
    </submittedName>
</protein>
<dbReference type="EMBL" id="QGKY02000246">
    <property type="protein sequence ID" value="KAF2587126.1"/>
    <property type="molecule type" value="Genomic_DNA"/>
</dbReference>
<name>A0A8S9K152_BRACR</name>
<sequence length="92" mass="10371">MFSSSPRRKGRASSRTVDRFGDGDGDEPIFFLSCCVLWKRDRMADQVLTISARFNRRSQPVRDPISARSRPDLSKFSSRPPLVRGPFNPIGG</sequence>
<feature type="region of interest" description="Disordered" evidence="1">
    <location>
        <begin position="1"/>
        <end position="22"/>
    </location>
</feature>
<proteinExistence type="predicted"/>